<feature type="non-terminal residue" evidence="2">
    <location>
        <position position="1"/>
    </location>
</feature>
<feature type="domain" description="Integrase p58-like C-terminal" evidence="1">
    <location>
        <begin position="18"/>
        <end position="51"/>
    </location>
</feature>
<evidence type="ECO:0000313" key="3">
    <source>
        <dbReference type="Proteomes" id="UP000663879"/>
    </source>
</evidence>
<gene>
    <name evidence="2" type="ORF">OXX778_LOCUS21394</name>
</gene>
<dbReference type="EMBL" id="CAJNOC010007853">
    <property type="protein sequence ID" value="CAF1106078.1"/>
    <property type="molecule type" value="Genomic_DNA"/>
</dbReference>
<keyword evidence="3" id="KW-1185">Reference proteome</keyword>
<dbReference type="AlphaFoldDB" id="A0A814PI19"/>
<evidence type="ECO:0000259" key="1">
    <source>
        <dbReference type="Pfam" id="PF22938"/>
    </source>
</evidence>
<dbReference type="InterPro" id="IPR054465">
    <property type="entry name" value="Integrase_p58-like_C"/>
</dbReference>
<dbReference type="Proteomes" id="UP000663879">
    <property type="component" value="Unassembled WGS sequence"/>
</dbReference>
<sequence length="151" mass="17063">NSERKKGKNPKLAKLWKGPFEIIEILGPVNYKLKAINGKKGIVVHRNRLKRCFMNLNLTLNDKTCSPSQEADVTLIEEENIPPFEGPLDQQPLYFENLSRFCSIGGNQGGNQFAPQDSIRDDSVPSSINFQKDNRRVGRPRKGEIIVTNKV</sequence>
<name>A0A814PI19_9BILA</name>
<protein>
    <recommendedName>
        <fullName evidence="1">Integrase p58-like C-terminal domain-containing protein</fullName>
    </recommendedName>
</protein>
<evidence type="ECO:0000313" key="2">
    <source>
        <dbReference type="EMBL" id="CAF1106078.1"/>
    </source>
</evidence>
<proteinExistence type="predicted"/>
<dbReference type="Pfam" id="PF22938">
    <property type="entry name" value="Integrase_p58_C"/>
    <property type="match status" value="1"/>
</dbReference>
<dbReference type="OrthoDB" id="6768976at2759"/>
<organism evidence="2 3">
    <name type="scientific">Brachionus calyciflorus</name>
    <dbReference type="NCBI Taxonomy" id="104777"/>
    <lineage>
        <taxon>Eukaryota</taxon>
        <taxon>Metazoa</taxon>
        <taxon>Spiralia</taxon>
        <taxon>Gnathifera</taxon>
        <taxon>Rotifera</taxon>
        <taxon>Eurotatoria</taxon>
        <taxon>Monogononta</taxon>
        <taxon>Pseudotrocha</taxon>
        <taxon>Ploima</taxon>
        <taxon>Brachionidae</taxon>
        <taxon>Brachionus</taxon>
    </lineage>
</organism>
<accession>A0A814PI19</accession>
<reference evidence="2" key="1">
    <citation type="submission" date="2021-02" db="EMBL/GenBank/DDBJ databases">
        <authorList>
            <person name="Nowell W R."/>
        </authorList>
    </citation>
    <scope>NUCLEOTIDE SEQUENCE</scope>
    <source>
        <strain evidence="2">Ploen Becks lab</strain>
    </source>
</reference>
<comment type="caution">
    <text evidence="2">The sequence shown here is derived from an EMBL/GenBank/DDBJ whole genome shotgun (WGS) entry which is preliminary data.</text>
</comment>